<feature type="region of interest" description="Disordered" evidence="1">
    <location>
        <begin position="364"/>
        <end position="394"/>
    </location>
</feature>
<protein>
    <submittedName>
        <fullName evidence="3">Uncharacterized protein</fullName>
    </submittedName>
</protein>
<dbReference type="OrthoDB" id="3944567at2759"/>
<feature type="compositionally biased region" description="Low complexity" evidence="1">
    <location>
        <begin position="365"/>
        <end position="387"/>
    </location>
</feature>
<proteinExistence type="predicted"/>
<feature type="compositionally biased region" description="Low complexity" evidence="1">
    <location>
        <begin position="245"/>
        <end position="258"/>
    </location>
</feature>
<dbReference type="AlphaFoldDB" id="A0A6G1GZU7"/>
<sequence>MGLRTPRQTKPFRRRGTLIAITVCLNVLLWSSLCSLAATIYIIVIGAVDFDFLPSAVLILASSVVSLCYVVLHCMVTRRQQRWTDDQLQISLMRKACHIGLRLAVTLCILWALTSGWNLIVAARQPICLPEGSNGSRWQVGISCIVERFSAAMSLVALVGSFLLFCLLAAVRRPFEAHLLGTSALAVTPNLAAKTPCSNSLASETPYHSSTSTSTISTISGHAVVGLGISTMPDSPDQFPPMARSRTSTLSSQSGTSTPNLALQPALLNSAHPPRPSSSSYSRTTGGSLHSNHSSRPPPIQKDSAYRAIHPPLHSFKHISPPSSSRASSTIRVVPPSPALLNQQQRWTEQRWADTVEARRDMILRTTSSNSRSGISRSRRSSSTSSSGGTGMVGMAVRVPVPDSRVAGTAATTGMGIPPNILPGWPAQRAFRALEPLKSVFGPRSGGSRK</sequence>
<feature type="region of interest" description="Disordered" evidence="1">
    <location>
        <begin position="230"/>
        <end position="304"/>
    </location>
</feature>
<evidence type="ECO:0000313" key="3">
    <source>
        <dbReference type="EMBL" id="KAF1986493.1"/>
    </source>
</evidence>
<evidence type="ECO:0000256" key="1">
    <source>
        <dbReference type="SAM" id="MobiDB-lite"/>
    </source>
</evidence>
<feature type="compositionally biased region" description="Low complexity" evidence="1">
    <location>
        <begin position="277"/>
        <end position="288"/>
    </location>
</feature>
<evidence type="ECO:0000256" key="2">
    <source>
        <dbReference type="SAM" id="Phobius"/>
    </source>
</evidence>
<feature type="transmembrane region" description="Helical" evidence="2">
    <location>
        <begin position="20"/>
        <end position="46"/>
    </location>
</feature>
<feature type="transmembrane region" description="Helical" evidence="2">
    <location>
        <begin position="52"/>
        <end position="72"/>
    </location>
</feature>
<feature type="transmembrane region" description="Helical" evidence="2">
    <location>
        <begin position="149"/>
        <end position="171"/>
    </location>
</feature>
<organism evidence="3 4">
    <name type="scientific">Aulographum hederae CBS 113979</name>
    <dbReference type="NCBI Taxonomy" id="1176131"/>
    <lineage>
        <taxon>Eukaryota</taxon>
        <taxon>Fungi</taxon>
        <taxon>Dikarya</taxon>
        <taxon>Ascomycota</taxon>
        <taxon>Pezizomycotina</taxon>
        <taxon>Dothideomycetes</taxon>
        <taxon>Pleosporomycetidae</taxon>
        <taxon>Aulographales</taxon>
        <taxon>Aulographaceae</taxon>
    </lineage>
</organism>
<keyword evidence="2" id="KW-0472">Membrane</keyword>
<keyword evidence="4" id="KW-1185">Reference proteome</keyword>
<evidence type="ECO:0000313" key="4">
    <source>
        <dbReference type="Proteomes" id="UP000800041"/>
    </source>
</evidence>
<keyword evidence="2" id="KW-1133">Transmembrane helix</keyword>
<feature type="transmembrane region" description="Helical" evidence="2">
    <location>
        <begin position="99"/>
        <end position="120"/>
    </location>
</feature>
<dbReference type="EMBL" id="ML977156">
    <property type="protein sequence ID" value="KAF1986493.1"/>
    <property type="molecule type" value="Genomic_DNA"/>
</dbReference>
<accession>A0A6G1GZU7</accession>
<dbReference type="Proteomes" id="UP000800041">
    <property type="component" value="Unassembled WGS sequence"/>
</dbReference>
<reference evidence="3" key="1">
    <citation type="journal article" date="2020" name="Stud. Mycol.">
        <title>101 Dothideomycetes genomes: a test case for predicting lifestyles and emergence of pathogens.</title>
        <authorList>
            <person name="Haridas S."/>
            <person name="Albert R."/>
            <person name="Binder M."/>
            <person name="Bloem J."/>
            <person name="Labutti K."/>
            <person name="Salamov A."/>
            <person name="Andreopoulos B."/>
            <person name="Baker S."/>
            <person name="Barry K."/>
            <person name="Bills G."/>
            <person name="Bluhm B."/>
            <person name="Cannon C."/>
            <person name="Castanera R."/>
            <person name="Culley D."/>
            <person name="Daum C."/>
            <person name="Ezra D."/>
            <person name="Gonzalez J."/>
            <person name="Henrissat B."/>
            <person name="Kuo A."/>
            <person name="Liang C."/>
            <person name="Lipzen A."/>
            <person name="Lutzoni F."/>
            <person name="Magnuson J."/>
            <person name="Mondo S."/>
            <person name="Nolan M."/>
            <person name="Ohm R."/>
            <person name="Pangilinan J."/>
            <person name="Park H.-J."/>
            <person name="Ramirez L."/>
            <person name="Alfaro M."/>
            <person name="Sun H."/>
            <person name="Tritt A."/>
            <person name="Yoshinaga Y."/>
            <person name="Zwiers L.-H."/>
            <person name="Turgeon B."/>
            <person name="Goodwin S."/>
            <person name="Spatafora J."/>
            <person name="Crous P."/>
            <person name="Grigoriev I."/>
        </authorList>
    </citation>
    <scope>NUCLEOTIDE SEQUENCE</scope>
    <source>
        <strain evidence="3">CBS 113979</strain>
    </source>
</reference>
<name>A0A6G1GZU7_9PEZI</name>
<gene>
    <name evidence="3" type="ORF">K402DRAFT_81123</name>
</gene>
<keyword evidence="2" id="KW-0812">Transmembrane</keyword>